<dbReference type="CDD" id="cd00419">
    <property type="entry name" value="Ferrochelatase_C"/>
    <property type="match status" value="1"/>
</dbReference>
<dbReference type="HAMAP" id="MF_00323">
    <property type="entry name" value="Ferrochelatase"/>
    <property type="match status" value="1"/>
</dbReference>
<evidence type="ECO:0000256" key="8">
    <source>
        <dbReference type="RuleBase" id="RU000607"/>
    </source>
</evidence>
<feature type="binding site" evidence="7">
    <location>
        <position position="173"/>
    </location>
    <ligand>
        <name>Fe(2+)</name>
        <dbReference type="ChEBI" id="CHEBI:29033"/>
    </ligand>
</feature>
<feature type="binding site" description="axial binding residue" evidence="7">
    <location>
        <position position="3"/>
    </location>
    <ligand>
        <name>Fe-coproporphyrin III</name>
        <dbReference type="ChEBI" id="CHEBI:68438"/>
    </ligand>
    <ligandPart>
        <name>Fe</name>
        <dbReference type="ChEBI" id="CHEBI:18248"/>
    </ligandPart>
</feature>
<feature type="binding site" evidence="7">
    <location>
        <position position="253"/>
    </location>
    <ligand>
        <name>Fe(2+)</name>
        <dbReference type="ChEBI" id="CHEBI:29033"/>
    </ligand>
</feature>
<feature type="binding site" evidence="7">
    <location>
        <position position="20"/>
    </location>
    <ligand>
        <name>Fe-coproporphyrin III</name>
        <dbReference type="ChEBI" id="CHEBI:68438"/>
    </ligand>
</feature>
<keyword evidence="7" id="KW-0479">Metal-binding</keyword>
<evidence type="ECO:0000256" key="2">
    <source>
        <dbReference type="ARBA" id="ARBA00023004"/>
    </source>
</evidence>
<comment type="similarity">
    <text evidence="7 8">Belongs to the ferrochelatase family.</text>
</comment>
<keyword evidence="3 7" id="KW-0350">Heme biosynthesis</keyword>
<dbReference type="Proteomes" id="UP000325292">
    <property type="component" value="Chromosome"/>
</dbReference>
<dbReference type="PANTHER" id="PTHR11108:SF1">
    <property type="entry name" value="FERROCHELATASE, MITOCHONDRIAL"/>
    <property type="match status" value="1"/>
</dbReference>
<feature type="binding site" evidence="7">
    <location>
        <position position="44"/>
    </location>
    <ligand>
        <name>Fe-coproporphyrin III</name>
        <dbReference type="ChEBI" id="CHEBI:68438"/>
    </ligand>
</feature>
<comment type="subcellular location">
    <subcellularLocation>
        <location evidence="7 8">Cytoplasm</location>
    </subcellularLocation>
</comment>
<dbReference type="PROSITE" id="PS00534">
    <property type="entry name" value="FERROCHELATASE"/>
    <property type="match status" value="1"/>
</dbReference>
<comment type="pathway">
    <text evidence="1 7 8">Porphyrin-containing compound metabolism; protoheme biosynthesis.</text>
</comment>
<organism evidence="9 10">
    <name type="scientific">Sulfobacillus thermotolerans</name>
    <dbReference type="NCBI Taxonomy" id="338644"/>
    <lineage>
        <taxon>Bacteria</taxon>
        <taxon>Bacillati</taxon>
        <taxon>Bacillota</taxon>
        <taxon>Clostridia</taxon>
        <taxon>Eubacteriales</taxon>
        <taxon>Clostridiales Family XVII. Incertae Sedis</taxon>
        <taxon>Sulfobacillus</taxon>
    </lineage>
</organism>
<keyword evidence="2 7" id="KW-0408">Iron</keyword>
<evidence type="ECO:0000256" key="1">
    <source>
        <dbReference type="ARBA" id="ARBA00004744"/>
    </source>
</evidence>
<gene>
    <name evidence="7" type="primary">cpfC</name>
    <name evidence="9" type="ORF">BXT84_04805</name>
</gene>
<keyword evidence="10" id="KW-1185">Reference proteome</keyword>
<protein>
    <recommendedName>
        <fullName evidence="7">Coproporphyrin III ferrochelatase</fullName>
        <ecNumber evidence="7">4.99.1.9</ecNumber>
    </recommendedName>
</protein>
<proteinExistence type="inferred from homology"/>
<dbReference type="CDD" id="cd03411">
    <property type="entry name" value="Ferrochelatase_N"/>
    <property type="match status" value="1"/>
</dbReference>
<sequence length="301" mass="33569">MSYGAAQSRDDLLRYYTHIRHGLPPSNEQLRDLTLRYDAIGGQSPLTLITKRQVAGLQAALDGACPGQFQVFLGMKHSPPFIADGVAAIHEANLKRFVGLVLAPHYSSMSVGDYFQEITQALQSYNPSPKFFGIRSWHMDPGLIRLLAQRLRESMALFSPEEREDLVVVFSAHSLPQRILAQGDPYPAQLRQTGELVAEQAGISRYIYSWQSAGRTREPWMGPDILETLSSLHTEGYNHVLVAPVGFVADHLEVLYDLDIQAQQHAKGLGMHIERTASFNDDPAFLQMLASVVCKHAEQME</sequence>
<evidence type="ECO:0000256" key="4">
    <source>
        <dbReference type="ARBA" id="ARBA00023239"/>
    </source>
</evidence>
<evidence type="ECO:0000256" key="3">
    <source>
        <dbReference type="ARBA" id="ARBA00023133"/>
    </source>
</evidence>
<evidence type="ECO:0000313" key="10">
    <source>
        <dbReference type="Proteomes" id="UP000325292"/>
    </source>
</evidence>
<comment type="function">
    <text evidence="7 8">Involved in coproporphyrin-dependent heme b biosynthesis. Catalyzes the insertion of ferrous iron into coproporphyrin III to form Fe-coproporphyrin III.</text>
</comment>
<dbReference type="EC" id="4.99.1.9" evidence="7"/>
<dbReference type="InterPro" id="IPR033659">
    <property type="entry name" value="Ferrochelatase_N"/>
</dbReference>
<feature type="binding site" evidence="7">
    <location>
        <begin position="36"/>
        <end position="37"/>
    </location>
    <ligand>
        <name>Fe-coproporphyrin III</name>
        <dbReference type="ChEBI" id="CHEBI:68438"/>
    </ligand>
</feature>
<dbReference type="NCBIfam" id="TIGR00109">
    <property type="entry name" value="hemH"/>
    <property type="match status" value="1"/>
</dbReference>
<dbReference type="InterPro" id="IPR001015">
    <property type="entry name" value="Ferrochelatase"/>
</dbReference>
<feature type="binding site" evidence="7">
    <location>
        <position position="114"/>
    </location>
    <ligand>
        <name>Fe-coproporphyrin III</name>
        <dbReference type="ChEBI" id="CHEBI:68438"/>
    </ligand>
</feature>
<name>A0ABM6RV65_9FIRM</name>
<keyword evidence="7 8" id="KW-0963">Cytoplasm</keyword>
<accession>A0ABM6RV65</accession>
<dbReference type="SUPFAM" id="SSF53800">
    <property type="entry name" value="Chelatase"/>
    <property type="match status" value="1"/>
</dbReference>
<dbReference type="EMBL" id="CP019454">
    <property type="protein sequence ID" value="AUW95395.1"/>
    <property type="molecule type" value="Genomic_DNA"/>
</dbReference>
<dbReference type="Gene3D" id="3.40.50.1400">
    <property type="match status" value="2"/>
</dbReference>
<keyword evidence="5 7" id="KW-0627">Porphyrin biosynthesis</keyword>
<dbReference type="Pfam" id="PF00762">
    <property type="entry name" value="Ferrochelatase"/>
    <property type="match status" value="1"/>
</dbReference>
<evidence type="ECO:0000256" key="5">
    <source>
        <dbReference type="ARBA" id="ARBA00023244"/>
    </source>
</evidence>
<evidence type="ECO:0000313" key="9">
    <source>
        <dbReference type="EMBL" id="AUW95395.1"/>
    </source>
</evidence>
<dbReference type="InterPro" id="IPR033644">
    <property type="entry name" value="Ferrochelatase_C"/>
</dbReference>
<comment type="catalytic activity">
    <reaction evidence="6">
        <text>Fe-coproporphyrin III + 2 H(+) = coproporphyrin III + Fe(2+)</text>
        <dbReference type="Rhea" id="RHEA:49572"/>
        <dbReference type="ChEBI" id="CHEBI:15378"/>
        <dbReference type="ChEBI" id="CHEBI:29033"/>
        <dbReference type="ChEBI" id="CHEBI:68438"/>
        <dbReference type="ChEBI" id="CHEBI:131725"/>
        <dbReference type="EC" id="4.99.1.9"/>
    </reaction>
    <physiologicalReaction direction="right-to-left" evidence="6">
        <dbReference type="Rhea" id="RHEA:49574"/>
    </physiologicalReaction>
</comment>
<keyword evidence="4 7" id="KW-0456">Lyase</keyword>
<reference evidence="9 10" key="1">
    <citation type="journal article" date="2019" name="Sci. Rep.">
        <title>Sulfobacillus thermotolerans: new insights into resistance and metabolic capacities of acidophilic chemolithotrophs.</title>
        <authorList>
            <person name="Panyushkina A.E."/>
            <person name="Babenko V.V."/>
            <person name="Nikitina A.S."/>
            <person name="Selezneva O.V."/>
            <person name="Tsaplina I.A."/>
            <person name="Letarova M.A."/>
            <person name="Kostryukova E.S."/>
            <person name="Letarov A.V."/>
        </authorList>
    </citation>
    <scope>NUCLEOTIDE SEQUENCE [LARGE SCALE GENOMIC DNA]</scope>
    <source>
        <strain evidence="9 10">Kr1</strain>
    </source>
</reference>
<evidence type="ECO:0000256" key="6">
    <source>
        <dbReference type="ARBA" id="ARBA00024536"/>
    </source>
</evidence>
<dbReference type="PANTHER" id="PTHR11108">
    <property type="entry name" value="FERROCHELATASE"/>
    <property type="match status" value="1"/>
</dbReference>
<evidence type="ECO:0000256" key="7">
    <source>
        <dbReference type="HAMAP-Rule" id="MF_00323"/>
    </source>
</evidence>
<dbReference type="InterPro" id="IPR019772">
    <property type="entry name" value="Ferrochelatase_AS"/>
</dbReference>